<dbReference type="PROSITE" id="PS00455">
    <property type="entry name" value="AMP_BINDING"/>
    <property type="match status" value="1"/>
</dbReference>
<dbReference type="InterPro" id="IPR045851">
    <property type="entry name" value="AMP-bd_C_sf"/>
</dbReference>
<feature type="domain" description="AMP-dependent synthetase/ligase" evidence="4">
    <location>
        <begin position="105"/>
        <end position="454"/>
    </location>
</feature>
<dbReference type="GO" id="GO:0005777">
    <property type="term" value="C:peroxisome"/>
    <property type="evidence" value="ECO:0007669"/>
    <property type="project" value="UniProtKB-SubCell"/>
</dbReference>
<gene>
    <name evidence="6" type="ORF">AWZ03_001933</name>
</gene>
<evidence type="ECO:0000259" key="5">
    <source>
        <dbReference type="Pfam" id="PF13193"/>
    </source>
</evidence>
<dbReference type="InterPro" id="IPR042099">
    <property type="entry name" value="ANL_N_sf"/>
</dbReference>
<dbReference type="GO" id="GO:0046949">
    <property type="term" value="P:fatty-acyl-CoA biosynthetic process"/>
    <property type="evidence" value="ECO:0007669"/>
    <property type="project" value="TreeGrafter"/>
</dbReference>
<dbReference type="OMA" id="QTMAIVC"/>
<feature type="domain" description="AMP-binding enzyme C-terminal" evidence="5">
    <location>
        <begin position="505"/>
        <end position="547"/>
    </location>
</feature>
<dbReference type="OrthoDB" id="10253869at2759"/>
<dbReference type="InterPro" id="IPR025110">
    <property type="entry name" value="AMP-bd_C"/>
</dbReference>
<dbReference type="PANTHER" id="PTHR24096:SF353">
    <property type="entry name" value="GH16244P-RELATED"/>
    <property type="match status" value="1"/>
</dbReference>
<dbReference type="GO" id="GO:0004467">
    <property type="term" value="F:long-chain fatty acid-CoA ligase activity"/>
    <property type="evidence" value="ECO:0007669"/>
    <property type="project" value="TreeGrafter"/>
</dbReference>
<name>A0A484BRW7_DRONA</name>
<evidence type="ECO:0000313" key="6">
    <source>
        <dbReference type="EMBL" id="TDG51473.1"/>
    </source>
</evidence>
<dbReference type="SUPFAM" id="SSF56801">
    <property type="entry name" value="Acetyl-CoA synthetase-like"/>
    <property type="match status" value="1"/>
</dbReference>
<dbReference type="FunFam" id="3.40.50.12780:FF:000025">
    <property type="entry name" value="luciferin 4-monooxygenase"/>
    <property type="match status" value="1"/>
</dbReference>
<dbReference type="Gene3D" id="3.40.50.12780">
    <property type="entry name" value="N-terminal domain of ligase-like"/>
    <property type="match status" value="1"/>
</dbReference>
<evidence type="ECO:0000259" key="4">
    <source>
        <dbReference type="Pfam" id="PF00501"/>
    </source>
</evidence>
<keyword evidence="2" id="KW-0576">Peroxisome</keyword>
<keyword evidence="3" id="KW-0732">Signal</keyword>
<dbReference type="InterPro" id="IPR000873">
    <property type="entry name" value="AMP-dep_synth/lig_dom"/>
</dbReference>
<dbReference type="Gene3D" id="3.30.300.30">
    <property type="match status" value="1"/>
</dbReference>
<feature type="chain" id="PRO_5019720201" description="AMP-dependent synthetase/ligase domain-containing protein" evidence="3">
    <location>
        <begin position="19"/>
        <end position="550"/>
    </location>
</feature>
<evidence type="ECO:0000256" key="1">
    <source>
        <dbReference type="ARBA" id="ARBA00004275"/>
    </source>
</evidence>
<dbReference type="Proteomes" id="UP000295192">
    <property type="component" value="Unassembled WGS sequence"/>
</dbReference>
<evidence type="ECO:0000256" key="3">
    <source>
        <dbReference type="SAM" id="SignalP"/>
    </source>
</evidence>
<dbReference type="InterPro" id="IPR020845">
    <property type="entry name" value="AMP-binding_CS"/>
</dbReference>
<accession>A0A484BRW7</accession>
<dbReference type="STRING" id="7232.A0A484BRW7"/>
<organism evidence="6 7">
    <name type="scientific">Drosophila navojoa</name>
    <name type="common">Fruit fly</name>
    <dbReference type="NCBI Taxonomy" id="7232"/>
    <lineage>
        <taxon>Eukaryota</taxon>
        <taxon>Metazoa</taxon>
        <taxon>Ecdysozoa</taxon>
        <taxon>Arthropoda</taxon>
        <taxon>Hexapoda</taxon>
        <taxon>Insecta</taxon>
        <taxon>Pterygota</taxon>
        <taxon>Neoptera</taxon>
        <taxon>Endopterygota</taxon>
        <taxon>Diptera</taxon>
        <taxon>Brachycera</taxon>
        <taxon>Muscomorpha</taxon>
        <taxon>Ephydroidea</taxon>
        <taxon>Drosophilidae</taxon>
        <taxon>Drosophila</taxon>
    </lineage>
</organism>
<evidence type="ECO:0008006" key="8">
    <source>
        <dbReference type="Google" id="ProtNLM"/>
    </source>
</evidence>
<dbReference type="AlphaFoldDB" id="A0A484BRW7"/>
<dbReference type="EMBL" id="LSRL02000008">
    <property type="protein sequence ID" value="TDG51473.1"/>
    <property type="molecule type" value="Genomic_DNA"/>
</dbReference>
<dbReference type="PANTHER" id="PTHR24096">
    <property type="entry name" value="LONG-CHAIN-FATTY-ACID--COA LIGASE"/>
    <property type="match status" value="1"/>
</dbReference>
<dbReference type="Pfam" id="PF00501">
    <property type="entry name" value="AMP-binding"/>
    <property type="match status" value="1"/>
</dbReference>
<sequence>MVVVVRLLLLPAWGNILGWLEYYNYKRNRPQRCPKQRPTWVAHDNDADAANAADSDTQMKLRQETDAEAATETATAAETATATATRTATKAGLRRGEVIYEVLKEKPNNKFQIIHDDGKILTNADALTAAVSIAHYLKSEGLTHRDVVGLIARNSTHVAHALFACLFNATPFHAVNPMLEREAIVSLYAITKPKIIFCDGRDYEFLKLISKDWTPKLITLSEHIENVTGIEEILDKTFNENNYEPTKLVHGADQTMAIVCSSGTSGLPKAVTITNSQLLLISPVSGLNDVVYTTASYDWLSAIKSLLSSTVNEADRVIYSQPFSVELLLEIVKRWQVTYLYVSHWQFNALFSSPLATAENLSNLQFIQYAGGWVSAGVVQVARRILESTIFVYVYGTTETDGISVCLNPETENLVGTLLPGVHAQIVDDAGVPLAHNEVGEILIKTNQKWNGYYGNPEQTAETLDSQGWFHMGDMGYFDKENRLYMVDRKKDLLKYQSMHYTPNEIEKIIIELPDVQEVCVVGIKDPLYGDAAGALIVRKPQSLLSHHLK</sequence>
<reference evidence="6 7" key="1">
    <citation type="journal article" date="2019" name="J. Hered.">
        <title>An Improved Genome Assembly for Drosophila navojoa, the Basal Species in the mojavensis Cluster.</title>
        <authorList>
            <person name="Vanderlinde T."/>
            <person name="Dupim E.G."/>
            <person name="Nazario-Yepiz N.O."/>
            <person name="Carvalho A.B."/>
        </authorList>
    </citation>
    <scope>NUCLEOTIDE SEQUENCE [LARGE SCALE GENOMIC DNA]</scope>
    <source>
        <strain evidence="6">Navoj_Jal97</strain>
        <tissue evidence="6">Whole organism</tissue>
    </source>
</reference>
<protein>
    <recommendedName>
        <fullName evidence="8">AMP-dependent synthetase/ligase domain-containing protein</fullName>
    </recommendedName>
</protein>
<keyword evidence="7" id="KW-1185">Reference proteome</keyword>
<evidence type="ECO:0000313" key="7">
    <source>
        <dbReference type="Proteomes" id="UP000295192"/>
    </source>
</evidence>
<comment type="subcellular location">
    <subcellularLocation>
        <location evidence="1">Peroxisome</location>
    </subcellularLocation>
</comment>
<evidence type="ECO:0000256" key="2">
    <source>
        <dbReference type="ARBA" id="ARBA00023140"/>
    </source>
</evidence>
<dbReference type="Pfam" id="PF13193">
    <property type="entry name" value="AMP-binding_C"/>
    <property type="match status" value="1"/>
</dbReference>
<comment type="caution">
    <text evidence="6">The sequence shown here is derived from an EMBL/GenBank/DDBJ whole genome shotgun (WGS) entry which is preliminary data.</text>
</comment>
<feature type="signal peptide" evidence="3">
    <location>
        <begin position="1"/>
        <end position="18"/>
    </location>
</feature>
<proteinExistence type="predicted"/>